<dbReference type="PANTHER" id="PTHR45625:SF4">
    <property type="entry name" value="PEPTIDYLPROLYL ISOMERASE DOMAIN AND WD REPEAT-CONTAINING PROTEIN 1"/>
    <property type="match status" value="1"/>
</dbReference>
<accession>A0ABY4TUZ0</accession>
<dbReference type="Pfam" id="PF00160">
    <property type="entry name" value="Pro_isomerase"/>
    <property type="match status" value="1"/>
</dbReference>
<keyword evidence="7" id="KW-1185">Reference proteome</keyword>
<evidence type="ECO:0000256" key="1">
    <source>
        <dbReference type="ARBA" id="ARBA00013194"/>
    </source>
</evidence>
<feature type="signal peptide" evidence="4">
    <location>
        <begin position="1"/>
        <end position="18"/>
    </location>
</feature>
<feature type="domain" description="PPIase cyclophilin-type" evidence="5">
    <location>
        <begin position="35"/>
        <end position="191"/>
    </location>
</feature>
<keyword evidence="3 6" id="KW-0413">Isomerase</keyword>
<gene>
    <name evidence="6" type="ORF">M9980_07255</name>
</gene>
<protein>
    <recommendedName>
        <fullName evidence="1">peptidylprolyl isomerase</fullName>
        <ecNumber evidence="1">5.2.1.8</ecNumber>
    </recommendedName>
</protein>
<dbReference type="PANTHER" id="PTHR45625">
    <property type="entry name" value="PEPTIDYL-PROLYL CIS-TRANS ISOMERASE-RELATED"/>
    <property type="match status" value="1"/>
</dbReference>
<reference evidence="6" key="1">
    <citation type="submission" date="2022-05" db="EMBL/GenBank/DDBJ databases">
        <title>Sphingomonas sp. strain RMG20 Genome sequencing and assembly.</title>
        <authorList>
            <person name="Kim I."/>
        </authorList>
    </citation>
    <scope>NUCLEOTIDE SEQUENCE</scope>
    <source>
        <strain evidence="6">RMG20</strain>
    </source>
</reference>
<proteinExistence type="predicted"/>
<dbReference type="Gene3D" id="2.40.100.10">
    <property type="entry name" value="Cyclophilin-like"/>
    <property type="match status" value="1"/>
</dbReference>
<dbReference type="SUPFAM" id="SSF50891">
    <property type="entry name" value="Cyclophilin-like"/>
    <property type="match status" value="1"/>
</dbReference>
<dbReference type="EMBL" id="CP098401">
    <property type="protein sequence ID" value="URW74391.1"/>
    <property type="molecule type" value="Genomic_DNA"/>
</dbReference>
<dbReference type="Proteomes" id="UP001055580">
    <property type="component" value="Chromosome"/>
</dbReference>
<name>A0ABY4TUZ0_9SPHN</name>
<evidence type="ECO:0000256" key="2">
    <source>
        <dbReference type="ARBA" id="ARBA00023110"/>
    </source>
</evidence>
<evidence type="ECO:0000313" key="6">
    <source>
        <dbReference type="EMBL" id="URW74391.1"/>
    </source>
</evidence>
<organism evidence="6 7">
    <name type="scientific">Sphingomonas donggukensis</name>
    <dbReference type="NCBI Taxonomy" id="2949093"/>
    <lineage>
        <taxon>Bacteria</taxon>
        <taxon>Pseudomonadati</taxon>
        <taxon>Pseudomonadota</taxon>
        <taxon>Alphaproteobacteria</taxon>
        <taxon>Sphingomonadales</taxon>
        <taxon>Sphingomonadaceae</taxon>
        <taxon>Sphingomonas</taxon>
    </lineage>
</organism>
<dbReference type="EC" id="5.2.1.8" evidence="1"/>
<evidence type="ECO:0000259" key="5">
    <source>
        <dbReference type="PROSITE" id="PS50072"/>
    </source>
</evidence>
<keyword evidence="2" id="KW-0697">Rotamase</keyword>
<dbReference type="InterPro" id="IPR044666">
    <property type="entry name" value="Cyclophilin_A-like"/>
</dbReference>
<dbReference type="RefSeq" id="WP_250748212.1">
    <property type="nucleotide sequence ID" value="NZ_CP098401.1"/>
</dbReference>
<evidence type="ECO:0000256" key="4">
    <source>
        <dbReference type="SAM" id="SignalP"/>
    </source>
</evidence>
<dbReference type="GO" id="GO:0016853">
    <property type="term" value="F:isomerase activity"/>
    <property type="evidence" value="ECO:0007669"/>
    <property type="project" value="UniProtKB-KW"/>
</dbReference>
<keyword evidence="4" id="KW-0732">Signal</keyword>
<evidence type="ECO:0000256" key="3">
    <source>
        <dbReference type="ARBA" id="ARBA00023235"/>
    </source>
</evidence>
<dbReference type="PROSITE" id="PS50072">
    <property type="entry name" value="CSA_PPIASE_2"/>
    <property type="match status" value="1"/>
</dbReference>
<dbReference type="InterPro" id="IPR002130">
    <property type="entry name" value="Cyclophilin-type_PPIase_dom"/>
</dbReference>
<feature type="chain" id="PRO_5046093327" description="peptidylprolyl isomerase" evidence="4">
    <location>
        <begin position="19"/>
        <end position="217"/>
    </location>
</feature>
<evidence type="ECO:0000313" key="7">
    <source>
        <dbReference type="Proteomes" id="UP001055580"/>
    </source>
</evidence>
<sequence>MRILSTLLALLIALPAAAQVPSNRPTPGYVRVRLETTAGPIVLALDARRAPRTTRNFLNYVDDGRFDGTVFYRAARKKIAPKFGFVQGGIRTDARRMLPPFPLEKTSQTGIKHLDGTISMARPSYGGSAGGNFFITIGGAPNMDAAGQYEGYAAFGRVVAGMDVVQRILAMPTGGGSGAMRGQMLLKTIDIRRAVRLDGRPQPTGGVKPWLIGLGAR</sequence>
<dbReference type="InterPro" id="IPR029000">
    <property type="entry name" value="Cyclophilin-like_dom_sf"/>
</dbReference>
<dbReference type="CDD" id="cd00317">
    <property type="entry name" value="cyclophilin"/>
    <property type="match status" value="1"/>
</dbReference>